<dbReference type="FunCoup" id="K0KPI3">
    <property type="interactions" value="30"/>
</dbReference>
<reference evidence="7 8" key="1">
    <citation type="journal article" date="2012" name="Eukaryot. Cell">
        <title>Draft genome sequence of Wickerhamomyces ciferrii NRRL Y-1031 F-60-10.</title>
        <authorList>
            <person name="Schneider J."/>
            <person name="Andrea H."/>
            <person name="Blom J."/>
            <person name="Jaenicke S."/>
            <person name="Ruckert C."/>
            <person name="Schorsch C."/>
            <person name="Szczepanowski R."/>
            <person name="Farwick M."/>
            <person name="Goesmann A."/>
            <person name="Puhler A."/>
            <person name="Schaffer S."/>
            <person name="Tauch A."/>
            <person name="Kohler T."/>
            <person name="Brinkrolf K."/>
        </authorList>
    </citation>
    <scope>NUCLEOTIDE SEQUENCE [LARGE SCALE GENOMIC DNA]</scope>
    <source>
        <strain evidence="8">ATCC 14091 / BCRC 22168 / CBS 111 / JCM 3599 / NBRC 0793 / NRRL Y-1031 F-60-10</strain>
    </source>
</reference>
<evidence type="ECO:0000256" key="6">
    <source>
        <dbReference type="ARBA" id="ARBA00023033"/>
    </source>
</evidence>
<gene>
    <name evidence="7" type="ORF">BN7_2812</name>
</gene>
<dbReference type="Pfam" id="PF03060">
    <property type="entry name" value="NMO"/>
    <property type="match status" value="1"/>
</dbReference>
<name>K0KPI3_WICCF</name>
<evidence type="ECO:0000313" key="8">
    <source>
        <dbReference type="Proteomes" id="UP000009328"/>
    </source>
</evidence>
<dbReference type="SUPFAM" id="SSF51412">
    <property type="entry name" value="Inosine monophosphate dehydrogenase (IMPDH)"/>
    <property type="match status" value="1"/>
</dbReference>
<dbReference type="AlphaFoldDB" id="K0KPI3"/>
<dbReference type="InParanoid" id="K0KPI3"/>
<evidence type="ECO:0000256" key="4">
    <source>
        <dbReference type="ARBA" id="ARBA00022643"/>
    </source>
</evidence>
<sequence>MALRMKSQINTFLKTLDIKVPIIQAPMAGASTLELAAIVTKKGGLGSIPLGSHSENPEAVETQLLKFQELVQDENLKRNVNLNFFTHDVPIHDETKHSQWVQKIHNYYQKENIEISSKAKGLSVPYPTFKSIETDSHPVIQILLKLKPKVISFHFGLPNLQVLQTLQQSGINVFISVTNLKEFKQVVEAGVDGVILQSWEAGGHRGNFIANDPNDDKLDTEGLVKEIVGYIDSNLSESDKIPFLVAAGGLYNGESISKVLDYGIAGVQLGTVWLQTSQATTSPIHKDLLTKSNPAPKTIMSPAISGRNLRTIETDYLKELTSSPTHTIPDYPLPYSIFKTLGGDAKNSGCKTSYSAFLAGSNYHLSRRNTNDAGEIFDQIVSELKVKGY</sequence>
<dbReference type="PANTHER" id="PTHR42747:SF3">
    <property type="entry name" value="NITRONATE MONOOXYGENASE-RELATED"/>
    <property type="match status" value="1"/>
</dbReference>
<dbReference type="PANTHER" id="PTHR42747">
    <property type="entry name" value="NITRONATE MONOOXYGENASE-RELATED"/>
    <property type="match status" value="1"/>
</dbReference>
<dbReference type="CDD" id="cd04730">
    <property type="entry name" value="NPD_like"/>
    <property type="match status" value="1"/>
</dbReference>
<evidence type="ECO:0000256" key="3">
    <source>
        <dbReference type="ARBA" id="ARBA00022630"/>
    </source>
</evidence>
<dbReference type="Gene3D" id="3.20.20.70">
    <property type="entry name" value="Aldolase class I"/>
    <property type="match status" value="1"/>
</dbReference>
<dbReference type="InterPro" id="IPR013785">
    <property type="entry name" value="Aldolase_TIM"/>
</dbReference>
<evidence type="ECO:0000256" key="5">
    <source>
        <dbReference type="ARBA" id="ARBA00023002"/>
    </source>
</evidence>
<evidence type="ECO:0000313" key="7">
    <source>
        <dbReference type="EMBL" id="CCH43264.1"/>
    </source>
</evidence>
<proteinExistence type="inferred from homology"/>
<protein>
    <submittedName>
        <fullName evidence="7">2-nitropropane dioxygenase</fullName>
        <ecNumber evidence="7">1.13.12.16</ecNumber>
    </submittedName>
</protein>
<keyword evidence="3" id="KW-0285">Flavoprotein</keyword>
<keyword evidence="6" id="KW-0503">Monooxygenase</keyword>
<keyword evidence="7" id="KW-0223">Dioxygenase</keyword>
<dbReference type="GO" id="GO:0051213">
    <property type="term" value="F:dioxygenase activity"/>
    <property type="evidence" value="ECO:0007669"/>
    <property type="project" value="UniProtKB-KW"/>
</dbReference>
<dbReference type="STRING" id="1206466.K0KPI3"/>
<dbReference type="eggNOG" id="ENOG502S1Q4">
    <property type="taxonomic scope" value="Eukaryota"/>
</dbReference>
<comment type="similarity">
    <text evidence="2">Belongs to the nitronate monooxygenase family. NMO class I subfamily.</text>
</comment>
<accession>K0KPI3</accession>
<dbReference type="HOGENOM" id="CLU_038732_5_0_1"/>
<dbReference type="Proteomes" id="UP000009328">
    <property type="component" value="Unassembled WGS sequence"/>
</dbReference>
<evidence type="ECO:0000256" key="2">
    <source>
        <dbReference type="ARBA" id="ARBA00009881"/>
    </source>
</evidence>
<dbReference type="GO" id="GO:0018580">
    <property type="term" value="F:nitronate monooxygenase activity"/>
    <property type="evidence" value="ECO:0007669"/>
    <property type="project" value="UniProtKB-EC"/>
</dbReference>
<comment type="cofactor">
    <cofactor evidence="1">
        <name>FMN</name>
        <dbReference type="ChEBI" id="CHEBI:58210"/>
    </cofactor>
</comment>
<organism evidence="7 8">
    <name type="scientific">Wickerhamomyces ciferrii (strain ATCC 14091 / BCRC 22168 / CBS 111 / JCM 3599 / NBRC 0793 / NRRL Y-1031 F-60-10)</name>
    <name type="common">Yeast</name>
    <name type="synonym">Pichia ciferrii</name>
    <dbReference type="NCBI Taxonomy" id="1206466"/>
    <lineage>
        <taxon>Eukaryota</taxon>
        <taxon>Fungi</taxon>
        <taxon>Dikarya</taxon>
        <taxon>Ascomycota</taxon>
        <taxon>Saccharomycotina</taxon>
        <taxon>Saccharomycetes</taxon>
        <taxon>Phaffomycetales</taxon>
        <taxon>Wickerhamomycetaceae</taxon>
        <taxon>Wickerhamomyces</taxon>
    </lineage>
</organism>
<comment type="caution">
    <text evidence="7">The sequence shown here is derived from an EMBL/GenBank/DDBJ whole genome shotgun (WGS) entry which is preliminary data.</text>
</comment>
<evidence type="ECO:0000256" key="1">
    <source>
        <dbReference type="ARBA" id="ARBA00001917"/>
    </source>
</evidence>
<keyword evidence="4" id="KW-0288">FMN</keyword>
<dbReference type="InterPro" id="IPR004136">
    <property type="entry name" value="NMO"/>
</dbReference>
<dbReference type="EC" id="1.13.12.16" evidence="7"/>
<dbReference type="EMBL" id="CAIF01000074">
    <property type="protein sequence ID" value="CCH43264.1"/>
    <property type="molecule type" value="Genomic_DNA"/>
</dbReference>
<keyword evidence="5 7" id="KW-0560">Oxidoreductase</keyword>
<keyword evidence="8" id="KW-1185">Reference proteome</keyword>